<name>A0AAU7EG51_9FLAO</name>
<dbReference type="KEGG" id="mlil:QLS71_000840"/>
<reference evidence="1" key="1">
    <citation type="submission" date="2024-04" db="EMBL/GenBank/DDBJ databases">
        <title>Mariniflexile litorale, isolated from the shallow sediments of the Sea of Japan.</title>
        <authorList>
            <person name="Romanenko L."/>
            <person name="Isaeva M."/>
        </authorList>
    </citation>
    <scope>NUCLEOTIDE SEQUENCE [LARGE SCALE GENOMIC DNA]</scope>
    <source>
        <strain evidence="1">KMM 9835</strain>
    </source>
</reference>
<sequence>MKIHFILLLIVINLYTLSAQHKYPESIATEVKTALLHYPELAEVPIEFKFKKRIKKSTMQAQPEFRSIFCSKSKRKYKVLISENFKIADTVYYTKNIPSKVLTGWLGHELGHIMDYQQRSGFNLIGFGLGYLFSEKSLKSAERRADTFAVLHGMESYILATKNFILNEAGFPEIYKNRIKRFYLSPEEIMILVEEREEKA</sequence>
<dbReference type="Proteomes" id="UP001224325">
    <property type="component" value="Chromosome"/>
</dbReference>
<keyword evidence="2" id="KW-1185">Reference proteome</keyword>
<dbReference type="AlphaFoldDB" id="A0AAU7EG51"/>
<gene>
    <name evidence="1" type="ORF">QLS71_000840</name>
</gene>
<evidence type="ECO:0000313" key="2">
    <source>
        <dbReference type="Proteomes" id="UP001224325"/>
    </source>
</evidence>
<accession>A0AAU7EG51</accession>
<organism evidence="1 2">
    <name type="scientific">Mariniflexile litorale</name>
    <dbReference type="NCBI Taxonomy" id="3045158"/>
    <lineage>
        <taxon>Bacteria</taxon>
        <taxon>Pseudomonadati</taxon>
        <taxon>Bacteroidota</taxon>
        <taxon>Flavobacteriia</taxon>
        <taxon>Flavobacteriales</taxon>
        <taxon>Flavobacteriaceae</taxon>
        <taxon>Mariniflexile</taxon>
    </lineage>
</organism>
<proteinExistence type="predicted"/>
<evidence type="ECO:0008006" key="3">
    <source>
        <dbReference type="Google" id="ProtNLM"/>
    </source>
</evidence>
<protein>
    <recommendedName>
        <fullName evidence="3">Secreted protein</fullName>
    </recommendedName>
</protein>
<evidence type="ECO:0000313" key="1">
    <source>
        <dbReference type="EMBL" id="XBL14584.1"/>
    </source>
</evidence>
<dbReference type="RefSeq" id="WP_308992353.1">
    <property type="nucleotide sequence ID" value="NZ_CP155618.1"/>
</dbReference>
<dbReference type="EMBL" id="CP155618">
    <property type="protein sequence ID" value="XBL14584.1"/>
    <property type="molecule type" value="Genomic_DNA"/>
</dbReference>